<feature type="non-terminal residue" evidence="1">
    <location>
        <position position="1"/>
    </location>
</feature>
<dbReference type="HOGENOM" id="CLU_2628475_0_0_1"/>
<evidence type="ECO:0000313" key="1">
    <source>
        <dbReference type="EMBL" id="KDQ05524.1"/>
    </source>
</evidence>
<sequence>ASISRSSSHALPPPPCFSLPYHHLSPLFLRPQHYPLPRQPTRSPQHVYSGSGLCLRTGRTSRLCRATRAIHRLISPDP</sequence>
<name>A0A067LRA3_BOTB1</name>
<dbReference type="AlphaFoldDB" id="A0A067LRA3"/>
<protein>
    <submittedName>
        <fullName evidence="1">Uncharacterized protein</fullName>
    </submittedName>
</protein>
<dbReference type="Proteomes" id="UP000027195">
    <property type="component" value="Unassembled WGS sequence"/>
</dbReference>
<organism evidence="1 2">
    <name type="scientific">Botryobasidium botryosum (strain FD-172 SS1)</name>
    <dbReference type="NCBI Taxonomy" id="930990"/>
    <lineage>
        <taxon>Eukaryota</taxon>
        <taxon>Fungi</taxon>
        <taxon>Dikarya</taxon>
        <taxon>Basidiomycota</taxon>
        <taxon>Agaricomycotina</taxon>
        <taxon>Agaricomycetes</taxon>
        <taxon>Cantharellales</taxon>
        <taxon>Botryobasidiaceae</taxon>
        <taxon>Botryobasidium</taxon>
    </lineage>
</organism>
<dbReference type="InParanoid" id="A0A067LRA3"/>
<feature type="non-terminal residue" evidence="1">
    <location>
        <position position="78"/>
    </location>
</feature>
<proteinExistence type="predicted"/>
<gene>
    <name evidence="1" type="ORF">BOTBODRAFT_71218</name>
</gene>
<accession>A0A067LRA3</accession>
<evidence type="ECO:0000313" key="2">
    <source>
        <dbReference type="Proteomes" id="UP000027195"/>
    </source>
</evidence>
<reference evidence="2" key="1">
    <citation type="journal article" date="2014" name="Proc. Natl. Acad. Sci. U.S.A.">
        <title>Extensive sampling of basidiomycete genomes demonstrates inadequacy of the white-rot/brown-rot paradigm for wood decay fungi.</title>
        <authorList>
            <person name="Riley R."/>
            <person name="Salamov A.A."/>
            <person name="Brown D.W."/>
            <person name="Nagy L.G."/>
            <person name="Floudas D."/>
            <person name="Held B.W."/>
            <person name="Levasseur A."/>
            <person name="Lombard V."/>
            <person name="Morin E."/>
            <person name="Otillar R."/>
            <person name="Lindquist E.A."/>
            <person name="Sun H."/>
            <person name="LaButti K.M."/>
            <person name="Schmutz J."/>
            <person name="Jabbour D."/>
            <person name="Luo H."/>
            <person name="Baker S.E."/>
            <person name="Pisabarro A.G."/>
            <person name="Walton J.D."/>
            <person name="Blanchette R.A."/>
            <person name="Henrissat B."/>
            <person name="Martin F."/>
            <person name="Cullen D."/>
            <person name="Hibbett D.S."/>
            <person name="Grigoriev I.V."/>
        </authorList>
    </citation>
    <scope>NUCLEOTIDE SEQUENCE [LARGE SCALE GENOMIC DNA]</scope>
    <source>
        <strain evidence="2">FD-172 SS1</strain>
    </source>
</reference>
<keyword evidence="2" id="KW-1185">Reference proteome</keyword>
<dbReference type="EMBL" id="KL198283">
    <property type="protein sequence ID" value="KDQ05524.1"/>
    <property type="molecule type" value="Genomic_DNA"/>
</dbReference>